<dbReference type="EMBL" id="JARXVH010000001">
    <property type="protein sequence ID" value="MDH6212729.1"/>
    <property type="molecule type" value="Genomic_DNA"/>
</dbReference>
<reference evidence="1 2" key="1">
    <citation type="submission" date="2023-04" db="EMBL/GenBank/DDBJ databases">
        <title>Forest soil microbial communities from Buena Vista Peninsula, Colon Province, Panama.</title>
        <authorList>
            <person name="Bouskill N."/>
        </authorList>
    </citation>
    <scope>NUCLEOTIDE SEQUENCE [LARGE SCALE GENOMIC DNA]</scope>
    <source>
        <strain evidence="1 2">GGS1</strain>
    </source>
</reference>
<evidence type="ECO:0000313" key="2">
    <source>
        <dbReference type="Proteomes" id="UP001160499"/>
    </source>
</evidence>
<keyword evidence="2" id="KW-1185">Reference proteome</keyword>
<accession>A0ABT6LBI4</accession>
<name>A0ABT6LBI4_9ACTN</name>
<dbReference type="Proteomes" id="UP001160499">
    <property type="component" value="Unassembled WGS sequence"/>
</dbReference>
<comment type="caution">
    <text evidence="1">The sequence shown here is derived from an EMBL/GenBank/DDBJ whole genome shotgun (WGS) entry which is preliminary data.</text>
</comment>
<proteinExistence type="predicted"/>
<evidence type="ECO:0000313" key="1">
    <source>
        <dbReference type="EMBL" id="MDH6212729.1"/>
    </source>
</evidence>
<protein>
    <submittedName>
        <fullName evidence="1">Uncharacterized protein</fullName>
    </submittedName>
</protein>
<gene>
    <name evidence="1" type="ORF">M2283_000008</name>
</gene>
<sequence>MPLPRPRGADDFTAPEFAATERRILDALRGTTAVTTA</sequence>
<organism evidence="1 2">
    <name type="scientific">Streptomyces pseudovenezuelae</name>
    <dbReference type="NCBI Taxonomy" id="67350"/>
    <lineage>
        <taxon>Bacteria</taxon>
        <taxon>Bacillati</taxon>
        <taxon>Actinomycetota</taxon>
        <taxon>Actinomycetes</taxon>
        <taxon>Kitasatosporales</taxon>
        <taxon>Streptomycetaceae</taxon>
        <taxon>Streptomyces</taxon>
        <taxon>Streptomyces aurantiacus group</taxon>
    </lineage>
</organism>